<feature type="domain" description="CoA-binding" evidence="1">
    <location>
        <begin position="1"/>
        <end position="68"/>
    </location>
</feature>
<evidence type="ECO:0000259" key="1">
    <source>
        <dbReference type="Pfam" id="PF13380"/>
    </source>
</evidence>
<dbReference type="PANTHER" id="PTHR42793:SF1">
    <property type="entry name" value="PEPTIDYL-LYSINE N-ACETYLTRANSFERASE PATZ"/>
    <property type="match status" value="1"/>
</dbReference>
<sequence>MAVLLLPRQHTPAAMVDCAAKGVQCVVAITSGYAESGAEGKAAQDLMVAEARAAGMRIVGPNCMGLMNTHHNLAATTGVVVGLVDKLPKGGIGIVSQSGALMGTMLARGVDMEAGFSSTVSVGNQADLNINDFFEYLIEGPKTDVICLYIEEVREPARFAALLASARAADKPVLVLKAGRTAAGAAAVSSHTASLAGPYAVFEAVCRAHGVLLFESPFDMIQGAMLMGRRPEMSSNAVAERFADDVAPLITAVANA</sequence>
<dbReference type="InterPro" id="IPR003781">
    <property type="entry name" value="CoA-bd"/>
</dbReference>
<accession>A0ABV2Q8U6</accession>
<dbReference type="PANTHER" id="PTHR42793">
    <property type="entry name" value="COA BINDING DOMAIN CONTAINING PROTEIN"/>
    <property type="match status" value="1"/>
</dbReference>
<feature type="domain" description="Succinyl-CoA synthetase-like flavodoxin" evidence="2">
    <location>
        <begin position="89"/>
        <end position="226"/>
    </location>
</feature>
<proteinExistence type="predicted"/>
<organism evidence="3 4">
    <name type="scientific">Ottowia thiooxydans</name>
    <dbReference type="NCBI Taxonomy" id="219182"/>
    <lineage>
        <taxon>Bacteria</taxon>
        <taxon>Pseudomonadati</taxon>
        <taxon>Pseudomonadota</taxon>
        <taxon>Betaproteobacteria</taxon>
        <taxon>Burkholderiales</taxon>
        <taxon>Comamonadaceae</taxon>
        <taxon>Ottowia</taxon>
    </lineage>
</organism>
<evidence type="ECO:0000313" key="3">
    <source>
        <dbReference type="EMBL" id="MET4577460.1"/>
    </source>
</evidence>
<evidence type="ECO:0000313" key="4">
    <source>
        <dbReference type="Proteomes" id="UP001549320"/>
    </source>
</evidence>
<dbReference type="SUPFAM" id="SSF51735">
    <property type="entry name" value="NAD(P)-binding Rossmann-fold domains"/>
    <property type="match status" value="1"/>
</dbReference>
<dbReference type="InterPro" id="IPR016102">
    <property type="entry name" value="Succinyl-CoA_synth-like"/>
</dbReference>
<name>A0ABV2Q8U6_9BURK</name>
<dbReference type="Proteomes" id="UP001549320">
    <property type="component" value="Unassembled WGS sequence"/>
</dbReference>
<dbReference type="Gene3D" id="3.40.50.720">
    <property type="entry name" value="NAD(P)-binding Rossmann-like Domain"/>
    <property type="match status" value="1"/>
</dbReference>
<dbReference type="InterPro" id="IPR032875">
    <property type="entry name" value="Succ_CoA_lig_flav_dom"/>
</dbReference>
<dbReference type="InterPro" id="IPR036291">
    <property type="entry name" value="NAD(P)-bd_dom_sf"/>
</dbReference>
<dbReference type="Pfam" id="PF13380">
    <property type="entry name" value="CoA_binding_2"/>
    <property type="match status" value="1"/>
</dbReference>
<reference evidence="3 4" key="1">
    <citation type="submission" date="2024-06" db="EMBL/GenBank/DDBJ databases">
        <title>Sorghum-associated microbial communities from plants grown in Nebraska, USA.</title>
        <authorList>
            <person name="Schachtman D."/>
        </authorList>
    </citation>
    <scope>NUCLEOTIDE SEQUENCE [LARGE SCALE GENOMIC DNA]</scope>
    <source>
        <strain evidence="3 4">2709</strain>
    </source>
</reference>
<dbReference type="SUPFAM" id="SSF52210">
    <property type="entry name" value="Succinyl-CoA synthetase domains"/>
    <property type="match status" value="1"/>
</dbReference>
<protein>
    <submittedName>
        <fullName evidence="3">Acyl-CoA synthetase (NDP forming)</fullName>
    </submittedName>
</protein>
<keyword evidence="4" id="KW-1185">Reference proteome</keyword>
<dbReference type="EMBL" id="JBEPSH010000005">
    <property type="protein sequence ID" value="MET4577460.1"/>
    <property type="molecule type" value="Genomic_DNA"/>
</dbReference>
<evidence type="ECO:0000259" key="2">
    <source>
        <dbReference type="Pfam" id="PF13607"/>
    </source>
</evidence>
<comment type="caution">
    <text evidence="3">The sequence shown here is derived from an EMBL/GenBank/DDBJ whole genome shotgun (WGS) entry which is preliminary data.</text>
</comment>
<dbReference type="Pfam" id="PF13607">
    <property type="entry name" value="Succ_CoA_lig"/>
    <property type="match status" value="1"/>
</dbReference>
<dbReference type="Gene3D" id="3.40.50.261">
    <property type="entry name" value="Succinyl-CoA synthetase domains"/>
    <property type="match status" value="1"/>
</dbReference>
<gene>
    <name evidence="3" type="ORF">ABIE13_002571</name>
</gene>